<dbReference type="EMBL" id="CP025096">
    <property type="protein sequence ID" value="AUD03714.1"/>
    <property type="molecule type" value="Genomic_DNA"/>
</dbReference>
<dbReference type="Proteomes" id="UP000232883">
    <property type="component" value="Chromosome"/>
</dbReference>
<keyword evidence="2" id="KW-1185">Reference proteome</keyword>
<proteinExistence type="predicted"/>
<sequence>MSTLDHEIDAVNQLSFVADAYPYKDNQTIVVVLKAPLRKNLPPDRSILTFQITNFTVAAVLAAYEHEVVAFLADTLRIAETLLSQTTNQRVIHLIPLCMN</sequence>
<dbReference type="AlphaFoldDB" id="A0A2K8Z1M5"/>
<dbReference type="KEGG" id="spir:CWM47_18905"/>
<organism evidence="1 2">
    <name type="scientific">Spirosoma pollinicola</name>
    <dbReference type="NCBI Taxonomy" id="2057025"/>
    <lineage>
        <taxon>Bacteria</taxon>
        <taxon>Pseudomonadati</taxon>
        <taxon>Bacteroidota</taxon>
        <taxon>Cytophagia</taxon>
        <taxon>Cytophagales</taxon>
        <taxon>Cytophagaceae</taxon>
        <taxon>Spirosoma</taxon>
    </lineage>
</organism>
<dbReference type="RefSeq" id="WP_100989781.1">
    <property type="nucleotide sequence ID" value="NZ_CP025096.1"/>
</dbReference>
<evidence type="ECO:0000313" key="2">
    <source>
        <dbReference type="Proteomes" id="UP000232883"/>
    </source>
</evidence>
<gene>
    <name evidence="1" type="ORF">CWM47_18905</name>
</gene>
<accession>A0A2K8Z1M5</accession>
<protein>
    <submittedName>
        <fullName evidence="1">Uncharacterized protein</fullName>
    </submittedName>
</protein>
<reference evidence="1 2" key="1">
    <citation type="submission" date="2017-11" db="EMBL/GenBank/DDBJ databases">
        <title>Taxonomic description and genome sequences of Spirosoma HA7 sp. nov., isolated from pollen microhabitat of Corylus avellana.</title>
        <authorList>
            <person name="Ambika Manirajan B."/>
            <person name="Suarez C."/>
            <person name="Ratering S."/>
            <person name="Geissler-Plaum R."/>
            <person name="Cardinale M."/>
            <person name="Sylvia S."/>
        </authorList>
    </citation>
    <scope>NUCLEOTIDE SEQUENCE [LARGE SCALE GENOMIC DNA]</scope>
    <source>
        <strain evidence="1 2">HA7</strain>
    </source>
</reference>
<dbReference type="OrthoDB" id="9857384at2"/>
<evidence type="ECO:0000313" key="1">
    <source>
        <dbReference type="EMBL" id="AUD03714.1"/>
    </source>
</evidence>
<name>A0A2K8Z1M5_9BACT</name>